<gene>
    <name evidence="2" type="primary">ynaE</name>
    <name evidence="2" type="ORF">GCM10007971_36540</name>
</gene>
<accession>A0A917Y405</accession>
<dbReference type="Pfam" id="PF13021">
    <property type="entry name" value="DUF3885"/>
    <property type="match status" value="1"/>
</dbReference>
<keyword evidence="3" id="KW-1185">Reference proteome</keyword>
<evidence type="ECO:0000259" key="1">
    <source>
        <dbReference type="Pfam" id="PF13021"/>
    </source>
</evidence>
<organism evidence="2 3">
    <name type="scientific">Oceanobacillus indicireducens</name>
    <dbReference type="NCBI Taxonomy" id="1004261"/>
    <lineage>
        <taxon>Bacteria</taxon>
        <taxon>Bacillati</taxon>
        <taxon>Bacillota</taxon>
        <taxon>Bacilli</taxon>
        <taxon>Bacillales</taxon>
        <taxon>Bacillaceae</taxon>
        <taxon>Oceanobacillus</taxon>
    </lineage>
</organism>
<feature type="domain" description="DUF3885" evidence="1">
    <location>
        <begin position="3"/>
        <end position="210"/>
    </location>
</feature>
<dbReference type="EMBL" id="BMOS01000046">
    <property type="protein sequence ID" value="GGN66482.1"/>
    <property type="molecule type" value="Genomic_DNA"/>
</dbReference>
<evidence type="ECO:0000313" key="3">
    <source>
        <dbReference type="Proteomes" id="UP000624041"/>
    </source>
</evidence>
<proteinExistence type="predicted"/>
<dbReference type="RefSeq" id="WP_229782792.1">
    <property type="nucleotide sequence ID" value="NZ_BMOS01000046.1"/>
</dbReference>
<comment type="caution">
    <text evidence="2">The sequence shown here is derived from an EMBL/GenBank/DDBJ whole genome shotgun (WGS) entry which is preliminary data.</text>
</comment>
<dbReference type="InterPro" id="IPR024976">
    <property type="entry name" value="DUF3885"/>
</dbReference>
<sequence length="210" mass="25024">MHLNKYIQTNFPSLTLKPNLTSQWNPSIHLELAKGFCPIKEESDELNPDYFHTVYQQAISLFHDLFSADEEIILVTNSYRYKNDRRKNRRKLGVYLHYINSKDVRLRLTQATLLYMFEDDEEKEEKCTSQFSLRCRKQDIQYSTLIKAICNQDFPPVKPRIHYPFNLDAPDIFFINTTRNIIFYIYDDRGCEVIAKNSEAIRPIYEKYAD</sequence>
<dbReference type="AlphaFoldDB" id="A0A917Y405"/>
<reference evidence="2" key="1">
    <citation type="journal article" date="2014" name="Int. J. Syst. Evol. Microbiol.">
        <title>Complete genome sequence of Corynebacterium casei LMG S-19264T (=DSM 44701T), isolated from a smear-ripened cheese.</title>
        <authorList>
            <consortium name="US DOE Joint Genome Institute (JGI-PGF)"/>
            <person name="Walter F."/>
            <person name="Albersmeier A."/>
            <person name="Kalinowski J."/>
            <person name="Ruckert C."/>
        </authorList>
    </citation>
    <scope>NUCLEOTIDE SEQUENCE</scope>
    <source>
        <strain evidence="2">JCM 17251</strain>
    </source>
</reference>
<reference evidence="2" key="2">
    <citation type="submission" date="2020-09" db="EMBL/GenBank/DDBJ databases">
        <authorList>
            <person name="Sun Q."/>
            <person name="Ohkuma M."/>
        </authorList>
    </citation>
    <scope>NUCLEOTIDE SEQUENCE</scope>
    <source>
        <strain evidence="2">JCM 17251</strain>
    </source>
</reference>
<dbReference type="Proteomes" id="UP000624041">
    <property type="component" value="Unassembled WGS sequence"/>
</dbReference>
<name>A0A917Y405_9BACI</name>
<evidence type="ECO:0000313" key="2">
    <source>
        <dbReference type="EMBL" id="GGN66482.1"/>
    </source>
</evidence>
<protein>
    <recommendedName>
        <fullName evidence="1">DUF3885 domain-containing protein</fullName>
    </recommendedName>
</protein>